<dbReference type="InterPro" id="IPR018497">
    <property type="entry name" value="Peptidase_M13_C"/>
</dbReference>
<feature type="domain" description="Peptidase M13 C-terminal" evidence="1">
    <location>
        <begin position="262"/>
        <end position="473"/>
    </location>
</feature>
<dbReference type="PANTHER" id="PTHR11733:SF208">
    <property type="entry name" value="PEPTIDASE M13 C-TERMINAL DOMAIN-CONTAINING PROTEIN"/>
    <property type="match status" value="1"/>
</dbReference>
<keyword evidence="2" id="KW-1185">Reference proteome</keyword>
<dbReference type="GO" id="GO:0016485">
    <property type="term" value="P:protein processing"/>
    <property type="evidence" value="ECO:0007669"/>
    <property type="project" value="TreeGrafter"/>
</dbReference>
<dbReference type="Gene3D" id="3.40.390.10">
    <property type="entry name" value="Collagenase (Catalytic Domain)"/>
    <property type="match status" value="1"/>
</dbReference>
<dbReference type="InterPro" id="IPR024079">
    <property type="entry name" value="MetalloPept_cat_dom_sf"/>
</dbReference>
<protein>
    <submittedName>
        <fullName evidence="3">Peptidase M13 C-terminal domain-containing protein</fullName>
    </submittedName>
</protein>
<dbReference type="SUPFAM" id="SSF55486">
    <property type="entry name" value="Metalloproteases ('zincins'), catalytic domain"/>
    <property type="match status" value="1"/>
</dbReference>
<dbReference type="GO" id="GO:0005886">
    <property type="term" value="C:plasma membrane"/>
    <property type="evidence" value="ECO:0007669"/>
    <property type="project" value="TreeGrafter"/>
</dbReference>
<name>A0A914XJU0_9BILA</name>
<dbReference type="PROSITE" id="PS51885">
    <property type="entry name" value="NEPRILYSIN"/>
    <property type="match status" value="1"/>
</dbReference>
<dbReference type="Proteomes" id="UP000887566">
    <property type="component" value="Unplaced"/>
</dbReference>
<dbReference type="Pfam" id="PF01431">
    <property type="entry name" value="Peptidase_M13"/>
    <property type="match status" value="1"/>
</dbReference>
<dbReference type="PANTHER" id="PTHR11733">
    <property type="entry name" value="ZINC METALLOPROTEASE FAMILY M13 NEPRILYSIN-RELATED"/>
    <property type="match status" value="1"/>
</dbReference>
<reference evidence="3" key="1">
    <citation type="submission" date="2022-11" db="UniProtKB">
        <authorList>
            <consortium name="WormBaseParasite"/>
        </authorList>
    </citation>
    <scope>IDENTIFICATION</scope>
</reference>
<sequence>MKYSSFAERHSNRTAEYEEVAAFATEYFSILANSTTKLDVKLDDLRNNRFKSALNEILPDHLEEQLNLAKLKIYVDENLIDNLDELFQRKPKQGQHFTLLVALMLMSHSIDVRPYGKEEMSKAQLSKFCFYEAVNPVKVSAVFNLYVANLMIRNSFSLTTESELLTIKGTMKKVQNEISEALGSASWSRSGVEILSNITEFIGLPEEVFVEDNYAEELSRFTAFEADSDIFGKIMKLRASNFRLAERHLSARDSYFKLIATFHAGLNHLTLPIMFFQPPYYSSEYPTSYIFGFLGSTFGHEIMHRFAPPHNQANWFSHASYNQSLNCYKRSYNDMCFVLTAPHDQGASENREETECVDGENDLKDNIPDVEGARAAFKAMKRQLGEKKLGQQAIVELDGITNEQLFFIANAKVYCDKRMNDQAEFLKSLRNSEDSHGAEKVRVNGIARQMSEFASAFDCQPTQAMVLSDSKRCSLFN</sequence>
<dbReference type="AlphaFoldDB" id="A0A914XJU0"/>
<organism evidence="2 3">
    <name type="scientific">Plectus sambesii</name>
    <dbReference type="NCBI Taxonomy" id="2011161"/>
    <lineage>
        <taxon>Eukaryota</taxon>
        <taxon>Metazoa</taxon>
        <taxon>Ecdysozoa</taxon>
        <taxon>Nematoda</taxon>
        <taxon>Chromadorea</taxon>
        <taxon>Plectida</taxon>
        <taxon>Plectina</taxon>
        <taxon>Plectoidea</taxon>
        <taxon>Plectidae</taxon>
        <taxon>Plectus</taxon>
    </lineage>
</organism>
<proteinExistence type="predicted"/>
<dbReference type="PRINTS" id="PR00786">
    <property type="entry name" value="NEPRILYSIN"/>
</dbReference>
<dbReference type="InterPro" id="IPR000718">
    <property type="entry name" value="Peptidase_M13"/>
</dbReference>
<evidence type="ECO:0000313" key="2">
    <source>
        <dbReference type="Proteomes" id="UP000887566"/>
    </source>
</evidence>
<dbReference type="GO" id="GO:0004222">
    <property type="term" value="F:metalloendopeptidase activity"/>
    <property type="evidence" value="ECO:0007669"/>
    <property type="project" value="InterPro"/>
</dbReference>
<accession>A0A914XJU0</accession>
<dbReference type="WBParaSite" id="PSAMB.scaffold874size39761.g9413.t1">
    <property type="protein sequence ID" value="PSAMB.scaffold874size39761.g9413.t1"/>
    <property type="gene ID" value="PSAMB.scaffold874size39761.g9413"/>
</dbReference>
<evidence type="ECO:0000313" key="3">
    <source>
        <dbReference type="WBParaSite" id="PSAMB.scaffold874size39761.g9413.t1"/>
    </source>
</evidence>
<evidence type="ECO:0000259" key="1">
    <source>
        <dbReference type="Pfam" id="PF01431"/>
    </source>
</evidence>